<evidence type="ECO:0008006" key="9">
    <source>
        <dbReference type="Google" id="ProtNLM"/>
    </source>
</evidence>
<evidence type="ECO:0000313" key="8">
    <source>
        <dbReference type="Proteomes" id="UP001591681"/>
    </source>
</evidence>
<sequence>MKDTLDDLSEDDFKEFRHRLSYKGKILWGKLENADRWDTVNLMVRVYSGDAGDVMVSVLKGMKHNHLAKALKKKCKCVTYNPFLLAYCCLFSCRALACFGMLPTFLYLTSPYAICIFAARCMTWFLVMCVQAGPDLTVVLLGKTGSGKSAAANAILGREAFCASKSWDPVTKECGMEQGEFDGKTIAVIDTPGVFDDQLCKKMMPFLKLQPHVFLLTISVNEKVTDELKYAVKWIEDNLGRDVLCYVIILFTYVDQLQGTPLEKYCRASQFIRSVINRCGGRSHPFSSDGGQNDFQVRELIEKINRLVWWNSEQAKYSFRLKEEDAKS</sequence>
<comment type="caution">
    <text evidence="7">The sequence shown here is derived from an EMBL/GenBank/DDBJ whole genome shotgun (WGS) entry which is preliminary data.</text>
</comment>
<feature type="domain" description="Pyrin" evidence="5">
    <location>
        <begin position="1"/>
        <end position="52"/>
    </location>
</feature>
<dbReference type="EMBL" id="JBHFQA010000014">
    <property type="protein sequence ID" value="KAL2087470.1"/>
    <property type="molecule type" value="Genomic_DNA"/>
</dbReference>
<evidence type="ECO:0000259" key="6">
    <source>
        <dbReference type="PROSITE" id="PS51720"/>
    </source>
</evidence>
<name>A0ABD1JK02_9TELE</name>
<dbReference type="PANTHER" id="PTHR10903">
    <property type="entry name" value="GTPASE, IMAP FAMILY MEMBER-RELATED"/>
    <property type="match status" value="1"/>
</dbReference>
<dbReference type="Gene3D" id="1.10.533.10">
    <property type="entry name" value="Death Domain, Fas"/>
    <property type="match status" value="1"/>
</dbReference>
<feature type="domain" description="AIG1-type G" evidence="6">
    <location>
        <begin position="133"/>
        <end position="326"/>
    </location>
</feature>
<proteinExistence type="inferred from homology"/>
<dbReference type="Proteomes" id="UP001591681">
    <property type="component" value="Unassembled WGS sequence"/>
</dbReference>
<keyword evidence="4" id="KW-1133">Transmembrane helix</keyword>
<dbReference type="SMART" id="SM01289">
    <property type="entry name" value="PYRIN"/>
    <property type="match status" value="1"/>
</dbReference>
<dbReference type="PROSITE" id="PS50824">
    <property type="entry name" value="DAPIN"/>
    <property type="match status" value="1"/>
</dbReference>
<accession>A0ABD1JK02</accession>
<dbReference type="PANTHER" id="PTHR10903:SF188">
    <property type="entry name" value="GTPASE IMAP FAMILY MEMBER 2-LIKE-RELATED"/>
    <property type="match status" value="1"/>
</dbReference>
<evidence type="ECO:0000256" key="2">
    <source>
        <dbReference type="ARBA" id="ARBA00022741"/>
    </source>
</evidence>
<dbReference type="InterPro" id="IPR027417">
    <property type="entry name" value="P-loop_NTPase"/>
</dbReference>
<organism evidence="7 8">
    <name type="scientific">Coilia grayii</name>
    <name type="common">Gray's grenadier anchovy</name>
    <dbReference type="NCBI Taxonomy" id="363190"/>
    <lineage>
        <taxon>Eukaryota</taxon>
        <taxon>Metazoa</taxon>
        <taxon>Chordata</taxon>
        <taxon>Craniata</taxon>
        <taxon>Vertebrata</taxon>
        <taxon>Euteleostomi</taxon>
        <taxon>Actinopterygii</taxon>
        <taxon>Neopterygii</taxon>
        <taxon>Teleostei</taxon>
        <taxon>Clupei</taxon>
        <taxon>Clupeiformes</taxon>
        <taxon>Clupeoidei</taxon>
        <taxon>Engraulidae</taxon>
        <taxon>Coilinae</taxon>
        <taxon>Coilia</taxon>
    </lineage>
</organism>
<keyword evidence="2" id="KW-0547">Nucleotide-binding</keyword>
<dbReference type="SUPFAM" id="SSF52540">
    <property type="entry name" value="P-loop containing nucleoside triphosphate hydrolases"/>
    <property type="match status" value="1"/>
</dbReference>
<protein>
    <recommendedName>
        <fullName evidence="9">AIG1-type G domain-containing protein</fullName>
    </recommendedName>
</protein>
<dbReference type="Pfam" id="PF04548">
    <property type="entry name" value="AIG1"/>
    <property type="match status" value="1"/>
</dbReference>
<dbReference type="InterPro" id="IPR011029">
    <property type="entry name" value="DEATH-like_dom_sf"/>
</dbReference>
<dbReference type="InterPro" id="IPR006703">
    <property type="entry name" value="G_AIG1"/>
</dbReference>
<keyword evidence="4" id="KW-0472">Membrane</keyword>
<evidence type="ECO:0000256" key="3">
    <source>
        <dbReference type="ARBA" id="ARBA00023134"/>
    </source>
</evidence>
<dbReference type="PROSITE" id="PS51720">
    <property type="entry name" value="G_AIG1"/>
    <property type="match status" value="1"/>
</dbReference>
<keyword evidence="8" id="KW-1185">Reference proteome</keyword>
<dbReference type="InterPro" id="IPR004020">
    <property type="entry name" value="DAPIN"/>
</dbReference>
<evidence type="ECO:0000313" key="7">
    <source>
        <dbReference type="EMBL" id="KAL2087470.1"/>
    </source>
</evidence>
<evidence type="ECO:0000259" key="5">
    <source>
        <dbReference type="PROSITE" id="PS50824"/>
    </source>
</evidence>
<reference evidence="7 8" key="1">
    <citation type="submission" date="2024-09" db="EMBL/GenBank/DDBJ databases">
        <title>A chromosome-level genome assembly of Gray's grenadier anchovy, Coilia grayii.</title>
        <authorList>
            <person name="Fu Z."/>
        </authorList>
    </citation>
    <scope>NUCLEOTIDE SEQUENCE [LARGE SCALE GENOMIC DNA]</scope>
    <source>
        <strain evidence="7">G4</strain>
        <tissue evidence="7">Muscle</tissue>
    </source>
</reference>
<feature type="transmembrane region" description="Helical" evidence="4">
    <location>
        <begin position="83"/>
        <end position="105"/>
    </location>
</feature>
<evidence type="ECO:0000256" key="4">
    <source>
        <dbReference type="SAM" id="Phobius"/>
    </source>
</evidence>
<keyword evidence="3" id="KW-0342">GTP-binding</keyword>
<dbReference type="Pfam" id="PF02758">
    <property type="entry name" value="PYRIN"/>
    <property type="match status" value="1"/>
</dbReference>
<dbReference type="GO" id="GO:0005525">
    <property type="term" value="F:GTP binding"/>
    <property type="evidence" value="ECO:0007669"/>
    <property type="project" value="UniProtKB-KW"/>
</dbReference>
<gene>
    <name evidence="7" type="ORF">ACEWY4_016298</name>
</gene>
<dbReference type="InterPro" id="IPR045058">
    <property type="entry name" value="GIMA/IAN/Toc"/>
</dbReference>
<dbReference type="SUPFAM" id="SSF47986">
    <property type="entry name" value="DEATH domain"/>
    <property type="match status" value="1"/>
</dbReference>
<keyword evidence="4" id="KW-0812">Transmembrane</keyword>
<comment type="similarity">
    <text evidence="1">Belongs to the TRAFAC class TrmE-Era-EngA-EngB-Septin-like GTPase superfamily. AIG1/Toc34/Toc159-like paraseptin GTPase family. IAN subfamily.</text>
</comment>
<evidence type="ECO:0000256" key="1">
    <source>
        <dbReference type="ARBA" id="ARBA00008535"/>
    </source>
</evidence>
<dbReference type="Gene3D" id="3.40.50.300">
    <property type="entry name" value="P-loop containing nucleotide triphosphate hydrolases"/>
    <property type="match status" value="1"/>
</dbReference>
<dbReference type="AlphaFoldDB" id="A0ABD1JK02"/>